<dbReference type="Pfam" id="PF03193">
    <property type="entry name" value="RsgA_GTPase"/>
    <property type="match status" value="1"/>
</dbReference>
<dbReference type="STRING" id="1121105.GCA_000421665_00166"/>
<dbReference type="AlphaFoldDB" id="A0A3D4S506"/>
<dbReference type="InterPro" id="IPR027417">
    <property type="entry name" value="P-loop_NTPase"/>
</dbReference>
<dbReference type="EMBL" id="DQHO01000016">
    <property type="protein sequence ID" value="HCS93552.1"/>
    <property type="molecule type" value="Genomic_DNA"/>
</dbReference>
<evidence type="ECO:0000313" key="3">
    <source>
        <dbReference type="Proteomes" id="UP000262195"/>
    </source>
</evidence>
<organism evidence="2 3">
    <name type="scientific">Bavariicoccus seileri</name>
    <dbReference type="NCBI Taxonomy" id="549685"/>
    <lineage>
        <taxon>Bacteria</taxon>
        <taxon>Bacillati</taxon>
        <taxon>Bacillota</taxon>
        <taxon>Bacilli</taxon>
        <taxon>Lactobacillales</taxon>
        <taxon>Enterococcaceae</taxon>
        <taxon>Bavariicoccus</taxon>
    </lineage>
</organism>
<dbReference type="Pfam" id="PF21516">
    <property type="entry name" value="YqeH-like_C"/>
    <property type="match status" value="1"/>
</dbReference>
<comment type="caution">
    <text evidence="2">The sequence shown here is derived from an EMBL/GenBank/DDBJ whole genome shotgun (WGS) entry which is preliminary data.</text>
</comment>
<dbReference type="Gene3D" id="3.40.50.300">
    <property type="entry name" value="P-loop containing nucleotide triphosphate hydrolases"/>
    <property type="match status" value="1"/>
</dbReference>
<dbReference type="InterPro" id="IPR030378">
    <property type="entry name" value="G_CP_dom"/>
</dbReference>
<sequence>MTQMLNNRYCPGCGAKLQVDDPNGSGYIPPNALARAVEKQHHSVYCSRCFKLRHYNEISPASLTDDDFLELLNDVAASDALVIYVLDALDLYGSTINGLQRFVGKNPVLVTVNKIDLLPKSFNSRKLKNYIKKRVKEQGINAVDVAFVSASKNRGIDELMASIENARKGRDVYVVGVANVGKSTIINGILGAVGEDKKRITTSYYPGTTLGRIAIPLDDGASIIDTPGIIQKHQLSSFLDPSDLKYIMPKKELRPITYQLNKGQTLFIGGVARLDYEGPKRGSVTCYLPNQLLIHRTRTSRADAFYQKHVGGILQPPKKSEPLPLKQHTYTVKEASDVVYSGLGWITINQPSQISAWAVAKNDIIIRPALFGQDQGVKSE</sequence>
<gene>
    <name evidence="2" type="ORF">DIW15_02440</name>
</gene>
<accession>A0A3D4S506</accession>
<dbReference type="InterPro" id="IPR010914">
    <property type="entry name" value="RsgA_GTPase_dom"/>
</dbReference>
<feature type="domain" description="CP-type G" evidence="1">
    <location>
        <begin position="69"/>
        <end position="232"/>
    </location>
</feature>
<dbReference type="SUPFAM" id="SSF52540">
    <property type="entry name" value="P-loop containing nucleoside triphosphate hydrolases"/>
    <property type="match status" value="1"/>
</dbReference>
<dbReference type="Proteomes" id="UP000262195">
    <property type="component" value="Unassembled WGS sequence"/>
</dbReference>
<dbReference type="InterPro" id="IPR048422">
    <property type="entry name" value="NOA1/YqeH-like_C"/>
</dbReference>
<evidence type="ECO:0000313" key="2">
    <source>
        <dbReference type="EMBL" id="HCS93552.1"/>
    </source>
</evidence>
<proteinExistence type="predicted"/>
<reference evidence="2 3" key="1">
    <citation type="journal article" date="2018" name="Nat. Biotechnol.">
        <title>A standardized bacterial taxonomy based on genome phylogeny substantially revises the tree of life.</title>
        <authorList>
            <person name="Parks D.H."/>
            <person name="Chuvochina M."/>
            <person name="Waite D.W."/>
            <person name="Rinke C."/>
            <person name="Skarshewski A."/>
            <person name="Chaumeil P.A."/>
            <person name="Hugenholtz P."/>
        </authorList>
    </citation>
    <scope>NUCLEOTIDE SEQUENCE [LARGE SCALE GENOMIC DNA]</scope>
    <source>
        <strain evidence="2">UBA11306</strain>
    </source>
</reference>
<dbReference type="PANTHER" id="PTHR46434:SF1">
    <property type="entry name" value="GENETIC INTERACTOR OF PROHIBITINS 3, MITOCHONDRIAL"/>
    <property type="match status" value="1"/>
</dbReference>
<dbReference type="PANTHER" id="PTHR46434">
    <property type="entry name" value="GENETIC INTERACTOR OF PROHIBITINS 3, MITOCHONDRIAL"/>
    <property type="match status" value="1"/>
</dbReference>
<protein>
    <submittedName>
        <fullName evidence="2">Ribosome biogenesis GTPase YqeH</fullName>
    </submittedName>
</protein>
<dbReference type="InterPro" id="IPR019988">
    <property type="entry name" value="GTP-bd_ribosome_bgen_YqeH"/>
</dbReference>
<name>A0A3D4S506_9ENTE</name>
<dbReference type="NCBIfam" id="TIGR03597">
    <property type="entry name" value="GTPase_YqeH"/>
    <property type="match status" value="1"/>
</dbReference>
<evidence type="ECO:0000259" key="1">
    <source>
        <dbReference type="PROSITE" id="PS51721"/>
    </source>
</evidence>
<dbReference type="GO" id="GO:0003924">
    <property type="term" value="F:GTPase activity"/>
    <property type="evidence" value="ECO:0007669"/>
    <property type="project" value="InterPro"/>
</dbReference>
<dbReference type="GO" id="GO:0005525">
    <property type="term" value="F:GTP binding"/>
    <property type="evidence" value="ECO:0007669"/>
    <property type="project" value="InterPro"/>
</dbReference>
<dbReference type="CDD" id="cd01855">
    <property type="entry name" value="YqeH"/>
    <property type="match status" value="1"/>
</dbReference>
<dbReference type="PROSITE" id="PS51721">
    <property type="entry name" value="G_CP"/>
    <property type="match status" value="1"/>
</dbReference>
<dbReference type="InterPro" id="IPR050896">
    <property type="entry name" value="Mito_lipid_metab_GTPase"/>
</dbReference>